<evidence type="ECO:0000313" key="4">
    <source>
        <dbReference type="Proteomes" id="UP000274756"/>
    </source>
</evidence>
<dbReference type="InterPro" id="IPR056710">
    <property type="entry name" value="DUF7808"/>
</dbReference>
<reference evidence="5" key="1">
    <citation type="submission" date="2017-02" db="UniProtKB">
        <authorList>
            <consortium name="WormBaseParasite"/>
        </authorList>
    </citation>
    <scope>IDENTIFICATION</scope>
</reference>
<dbReference type="EMBL" id="UYYG01001215">
    <property type="protein sequence ID" value="VDN60419.1"/>
    <property type="molecule type" value="Genomic_DNA"/>
</dbReference>
<dbReference type="Proteomes" id="UP000274756">
    <property type="component" value="Unassembled WGS sequence"/>
</dbReference>
<sequence>MALKDFRKLDCVASNSSERSKCHLVIKDTEDEEPGRKAPEEAGCFKETNEGDERVYCDLVCPKAHSVYHARSLSHKSCFKFYTYGIEQRGEDWLLWRSGKCLSSTVIMDFGCKFDAPFKTQFATDNEIFEHLKNRARKA</sequence>
<evidence type="ECO:0000313" key="2">
    <source>
        <dbReference type="EMBL" id="VDN60419.1"/>
    </source>
</evidence>
<protein>
    <recommendedName>
        <fullName evidence="1">DUF7808 domain-containing protein</fullName>
    </recommendedName>
</protein>
<dbReference type="AlphaFoldDB" id="A0A0N4UL68"/>
<accession>A0A0N4UL68</accession>
<dbReference type="PANTHER" id="PTHR34493:SF4">
    <property type="entry name" value="PROTEIN CBG13422"/>
    <property type="match status" value="1"/>
</dbReference>
<evidence type="ECO:0000313" key="5">
    <source>
        <dbReference type="WBParaSite" id="DME_0000852501-mRNA-1"/>
    </source>
</evidence>
<evidence type="ECO:0000313" key="3">
    <source>
        <dbReference type="Proteomes" id="UP000038040"/>
    </source>
</evidence>
<dbReference type="Proteomes" id="UP000038040">
    <property type="component" value="Unplaced"/>
</dbReference>
<reference evidence="2 4" key="2">
    <citation type="submission" date="2018-11" db="EMBL/GenBank/DDBJ databases">
        <authorList>
            <consortium name="Pathogen Informatics"/>
        </authorList>
    </citation>
    <scope>NUCLEOTIDE SEQUENCE [LARGE SCALE GENOMIC DNA]</scope>
</reference>
<feature type="domain" description="DUF7808" evidence="1">
    <location>
        <begin position="4"/>
        <end position="131"/>
    </location>
</feature>
<dbReference type="PANTHER" id="PTHR34493">
    <property type="entry name" value="PROTEIN CBG13422-RELATED"/>
    <property type="match status" value="1"/>
</dbReference>
<organism evidence="3 5">
    <name type="scientific">Dracunculus medinensis</name>
    <name type="common">Guinea worm</name>
    <dbReference type="NCBI Taxonomy" id="318479"/>
    <lineage>
        <taxon>Eukaryota</taxon>
        <taxon>Metazoa</taxon>
        <taxon>Ecdysozoa</taxon>
        <taxon>Nematoda</taxon>
        <taxon>Chromadorea</taxon>
        <taxon>Rhabditida</taxon>
        <taxon>Spirurina</taxon>
        <taxon>Dracunculoidea</taxon>
        <taxon>Dracunculidae</taxon>
        <taxon>Dracunculus</taxon>
    </lineage>
</organism>
<dbReference type="OrthoDB" id="5834955at2759"/>
<keyword evidence="4" id="KW-1185">Reference proteome</keyword>
<dbReference type="Pfam" id="PF25096">
    <property type="entry name" value="DUF7808"/>
    <property type="match status" value="1"/>
</dbReference>
<name>A0A0N4UL68_DRAME</name>
<dbReference type="WBParaSite" id="DME_0000852501-mRNA-1">
    <property type="protein sequence ID" value="DME_0000852501-mRNA-1"/>
    <property type="gene ID" value="DME_0000852501"/>
</dbReference>
<gene>
    <name evidence="2" type="ORF">DME_LOCUS10392</name>
</gene>
<proteinExistence type="predicted"/>
<dbReference type="STRING" id="318479.A0A0N4UL68"/>
<evidence type="ECO:0000259" key="1">
    <source>
        <dbReference type="Pfam" id="PF25096"/>
    </source>
</evidence>